<protein>
    <submittedName>
        <fullName evidence="1">RCG49837</fullName>
    </submittedName>
</protein>
<dbReference type="AlphaFoldDB" id="A6K4T3"/>
<evidence type="ECO:0000313" key="1">
    <source>
        <dbReference type="EMBL" id="EDL96305.1"/>
    </source>
</evidence>
<proteinExistence type="predicted"/>
<dbReference type="EMBL" id="CH474017">
    <property type="protein sequence ID" value="EDL96305.1"/>
    <property type="molecule type" value="Genomic_DNA"/>
</dbReference>
<gene>
    <name evidence="1" type="ORF">rCG_49837</name>
</gene>
<sequence>MGIGNLNSGPRACTSNTLLPTIYPLSLESEYLLWSLDLQGVTMVHL</sequence>
<name>A6K4T3_RAT</name>
<accession>A6K4T3</accession>
<reference evidence="1 2" key="1">
    <citation type="submission" date="2005-07" db="EMBL/GenBank/DDBJ databases">
        <authorList>
            <person name="Mural R.J."/>
            <person name="Li P.W."/>
            <person name="Adams M.D."/>
            <person name="Amanatides P.G."/>
            <person name="Baden-Tillson H."/>
            <person name="Barnstead M."/>
            <person name="Chin S.H."/>
            <person name="Dew I."/>
            <person name="Evans C.A."/>
            <person name="Ferriera S."/>
            <person name="Flanigan M."/>
            <person name="Fosler C."/>
            <person name="Glodek A."/>
            <person name="Gu Z."/>
            <person name="Holt R.A."/>
            <person name="Jennings D."/>
            <person name="Kraft C.L."/>
            <person name="Lu F."/>
            <person name="Nguyen T."/>
            <person name="Nusskern D.R."/>
            <person name="Pfannkoch C.M."/>
            <person name="Sitter C."/>
            <person name="Sutton G.G."/>
            <person name="Venter J.C."/>
            <person name="Wang Z."/>
            <person name="Woodage T."/>
            <person name="Zheng X.H."/>
            <person name="Zhong F."/>
        </authorList>
    </citation>
    <scope>NUCLEOTIDE SEQUENCE [LARGE SCALE GENOMIC DNA]</scope>
    <source>
        <strain>BN</strain>
        <strain evidence="2">Sprague-Dawley</strain>
    </source>
</reference>
<dbReference type="Proteomes" id="UP000234681">
    <property type="component" value="Chromosome 10"/>
</dbReference>
<evidence type="ECO:0000313" key="2">
    <source>
        <dbReference type="Proteomes" id="UP000234681"/>
    </source>
</evidence>
<organism evidence="1 2">
    <name type="scientific">Rattus norvegicus</name>
    <name type="common">Rat</name>
    <dbReference type="NCBI Taxonomy" id="10116"/>
    <lineage>
        <taxon>Eukaryota</taxon>
        <taxon>Metazoa</taxon>
        <taxon>Chordata</taxon>
        <taxon>Craniata</taxon>
        <taxon>Vertebrata</taxon>
        <taxon>Euteleostomi</taxon>
        <taxon>Mammalia</taxon>
        <taxon>Eutheria</taxon>
        <taxon>Euarchontoglires</taxon>
        <taxon>Glires</taxon>
        <taxon>Rodentia</taxon>
        <taxon>Myomorpha</taxon>
        <taxon>Muroidea</taxon>
        <taxon>Muridae</taxon>
        <taxon>Murinae</taxon>
        <taxon>Rattus</taxon>
    </lineage>
</organism>